<organism evidence="2 4">
    <name type="scientific">Porites evermanni</name>
    <dbReference type="NCBI Taxonomy" id="104178"/>
    <lineage>
        <taxon>Eukaryota</taxon>
        <taxon>Metazoa</taxon>
        <taxon>Cnidaria</taxon>
        <taxon>Anthozoa</taxon>
        <taxon>Hexacorallia</taxon>
        <taxon>Scleractinia</taxon>
        <taxon>Fungiina</taxon>
        <taxon>Poritidae</taxon>
        <taxon>Porites</taxon>
    </lineage>
</organism>
<evidence type="ECO:0000256" key="1">
    <source>
        <dbReference type="SAM" id="Coils"/>
    </source>
</evidence>
<feature type="coiled-coil region" evidence="1">
    <location>
        <begin position="19"/>
        <end position="106"/>
    </location>
</feature>
<reference evidence="2 4" key="1">
    <citation type="submission" date="2022-05" db="EMBL/GenBank/DDBJ databases">
        <authorList>
            <consortium name="Genoscope - CEA"/>
            <person name="William W."/>
        </authorList>
    </citation>
    <scope>NUCLEOTIDE SEQUENCE [LARGE SCALE GENOMIC DNA]</scope>
</reference>
<dbReference type="InterPro" id="IPR004244">
    <property type="entry name" value="Transposase_22"/>
</dbReference>
<proteinExistence type="predicted"/>
<evidence type="ECO:0008006" key="5">
    <source>
        <dbReference type="Google" id="ProtNLM"/>
    </source>
</evidence>
<sequence>MAEGFHKALEEINRKLEKLDAIQTTVNEVQTSLQKLEGRIQKLEYSQTTASHDIENLKESLNKAEKQQQNSTASLKFYQEKTDLALTDLQKKNVVLEAKLKEVQDKNLYLEAYSRRENIIFENIVQETDKEDTELVVRTFLETELGYKDASTVEIQRVHRLGKKKEEKPRQIIARFLRYKNCEEILALGSRLRGSRFKMYQDLPYEIVARRRKQMDTFKEARKNNIPASFSRAQPDKLLIKGKIWPVGKPLEIPG</sequence>
<dbReference type="Proteomes" id="UP001159427">
    <property type="component" value="Unassembled WGS sequence"/>
</dbReference>
<dbReference type="PANTHER" id="PTHR11505">
    <property type="entry name" value="L1 TRANSPOSABLE ELEMENT-RELATED"/>
    <property type="match status" value="1"/>
</dbReference>
<accession>A0ABN8PMP7</accession>
<evidence type="ECO:0000313" key="4">
    <source>
        <dbReference type="Proteomes" id="UP001159427"/>
    </source>
</evidence>
<name>A0ABN8PMP7_9CNID</name>
<keyword evidence="1" id="KW-0175">Coiled coil</keyword>
<evidence type="ECO:0000313" key="2">
    <source>
        <dbReference type="EMBL" id="CAH3147116.1"/>
    </source>
</evidence>
<gene>
    <name evidence="3" type="ORF">PEVE_00019774</name>
    <name evidence="2" type="ORF">PEVE_00044172</name>
</gene>
<evidence type="ECO:0000313" key="3">
    <source>
        <dbReference type="EMBL" id="CAH3189813.1"/>
    </source>
</evidence>
<dbReference type="EMBL" id="CALNXI010000923">
    <property type="protein sequence ID" value="CAH3147116.1"/>
    <property type="molecule type" value="Genomic_DNA"/>
</dbReference>
<dbReference type="Gene3D" id="3.30.70.1820">
    <property type="entry name" value="L1 transposable element, RRM domain"/>
    <property type="match status" value="1"/>
</dbReference>
<protein>
    <recommendedName>
        <fullName evidence="5">L1 transposable element RRM domain-containing protein</fullName>
    </recommendedName>
</protein>
<dbReference type="EMBL" id="CALNXI010002663">
    <property type="protein sequence ID" value="CAH3189813.1"/>
    <property type="molecule type" value="Genomic_DNA"/>
</dbReference>
<keyword evidence="4" id="KW-1185">Reference proteome</keyword>
<comment type="caution">
    <text evidence="2">The sequence shown here is derived from an EMBL/GenBank/DDBJ whole genome shotgun (WGS) entry which is preliminary data.</text>
</comment>
<dbReference type="Gene3D" id="1.20.1480.30">
    <property type="entry name" value="Designed four-helix bundle protein"/>
    <property type="match status" value="1"/>
</dbReference>